<keyword evidence="2 3" id="KW-0560">Oxidoreductase</keyword>
<comment type="similarity">
    <text evidence="1">Belongs to the bacterial ring-hydroxylating dioxygenase beta subunit family.</text>
</comment>
<name>A0ABX1NBD1_9RHOO</name>
<dbReference type="PANTHER" id="PTHR41534:SF2">
    <property type="entry name" value="3-PHENYLPROPIONATE_CINNAMIC ACID DIOXYGENASE SUBUNIT BETA"/>
    <property type="match status" value="1"/>
</dbReference>
<accession>A0ABX1NBD1</accession>
<protein>
    <submittedName>
        <fullName evidence="3">3-phenylpropionate/cinnamic acid dioxygenase subunit beta</fullName>
        <ecNumber evidence="3">1.14.12.19</ecNumber>
    </submittedName>
</protein>
<dbReference type="EMBL" id="WTVS01000006">
    <property type="protein sequence ID" value="NMF96591.1"/>
    <property type="molecule type" value="Genomic_DNA"/>
</dbReference>
<dbReference type="PANTHER" id="PTHR41534">
    <property type="entry name" value="BLR3401 PROTEIN"/>
    <property type="match status" value="1"/>
</dbReference>
<proteinExistence type="inferred from homology"/>
<evidence type="ECO:0000256" key="1">
    <source>
        <dbReference type="ARBA" id="ARBA00009570"/>
    </source>
</evidence>
<dbReference type="Gene3D" id="3.10.450.50">
    <property type="match status" value="1"/>
</dbReference>
<dbReference type="Pfam" id="PF00866">
    <property type="entry name" value="Ring_hydroxyl_B"/>
    <property type="match status" value="1"/>
</dbReference>
<organism evidence="3 4">
    <name type="scientific">Aromatoleum toluolicum</name>
    <dbReference type="NCBI Taxonomy" id="90060"/>
    <lineage>
        <taxon>Bacteria</taxon>
        <taxon>Pseudomonadati</taxon>
        <taxon>Pseudomonadota</taxon>
        <taxon>Betaproteobacteria</taxon>
        <taxon>Rhodocyclales</taxon>
        <taxon>Rhodocyclaceae</taxon>
        <taxon>Aromatoleum</taxon>
    </lineage>
</organism>
<dbReference type="NCBIfam" id="NF007479">
    <property type="entry name" value="PRK10069.1"/>
    <property type="match status" value="1"/>
</dbReference>
<dbReference type="InterPro" id="IPR000391">
    <property type="entry name" value="Rng_hydr_dOase-bsu"/>
</dbReference>
<sequence>MSIELTQPFNYLEKPVSLELQNAVEQFYYREAQLLDHRKYQEWLTLLTEDIHYWVPIRTTQTTKNSNLEYYGPGCNAHFDEDHSRLTARIRGRLSGLNWTEDPPSRSRHMITNVIVREVSAEKLEVSSAFLCYRNRLERMTDIYVGERRDILLRVNDGLGFKIDKRTVLLDQGTITANNLSMFF</sequence>
<dbReference type="EC" id="1.14.12.19" evidence="3"/>
<dbReference type="Proteomes" id="UP000634522">
    <property type="component" value="Unassembled WGS sequence"/>
</dbReference>
<evidence type="ECO:0000256" key="2">
    <source>
        <dbReference type="ARBA" id="ARBA00023002"/>
    </source>
</evidence>
<dbReference type="SUPFAM" id="SSF54427">
    <property type="entry name" value="NTF2-like"/>
    <property type="match status" value="1"/>
</dbReference>
<dbReference type="RefSeq" id="WP_050417870.1">
    <property type="nucleotide sequence ID" value="NZ_WTVS01000006.1"/>
</dbReference>
<evidence type="ECO:0000313" key="4">
    <source>
        <dbReference type="Proteomes" id="UP000634522"/>
    </source>
</evidence>
<gene>
    <name evidence="3" type="ORF">GPA27_04190</name>
</gene>
<dbReference type="CDD" id="cd00667">
    <property type="entry name" value="ring_hydroxylating_dioxygenases_beta"/>
    <property type="match status" value="1"/>
</dbReference>
<dbReference type="GO" id="GO:0008695">
    <property type="term" value="F:3-phenylpropionate dioxygenase activity"/>
    <property type="evidence" value="ECO:0007669"/>
    <property type="project" value="UniProtKB-EC"/>
</dbReference>
<dbReference type="InterPro" id="IPR032710">
    <property type="entry name" value="NTF2-like_dom_sf"/>
</dbReference>
<keyword evidence="4" id="KW-1185">Reference proteome</keyword>
<comment type="caution">
    <text evidence="3">The sequence shown here is derived from an EMBL/GenBank/DDBJ whole genome shotgun (WGS) entry which is preliminary data.</text>
</comment>
<reference evidence="3 4" key="1">
    <citation type="submission" date="2019-12" db="EMBL/GenBank/DDBJ databases">
        <title>Comparative genomics gives insights into the taxonomy of the Azoarcus-Aromatoleum group and reveals separate origins of nif in the plant-associated Azoarcus and non-plant-associated Aromatoleum sub-groups.</title>
        <authorList>
            <person name="Lafos M."/>
            <person name="Maluk M."/>
            <person name="Batista M."/>
            <person name="Junghare M."/>
            <person name="Carmona M."/>
            <person name="Faoro H."/>
            <person name="Cruz L.M."/>
            <person name="Battistoni F."/>
            <person name="De Souza E."/>
            <person name="Pedrosa F."/>
            <person name="Chen W.-M."/>
            <person name="Poole P.S."/>
            <person name="Dixon R.A."/>
            <person name="James E.K."/>
        </authorList>
    </citation>
    <scope>NUCLEOTIDE SEQUENCE [LARGE SCALE GENOMIC DNA]</scope>
    <source>
        <strain evidence="3 4">T</strain>
    </source>
</reference>
<evidence type="ECO:0000313" key="3">
    <source>
        <dbReference type="EMBL" id="NMF96591.1"/>
    </source>
</evidence>
<keyword evidence="3" id="KW-0223">Dioxygenase</keyword>